<sequence length="204" mass="21798">MSISKGAHGPGRRDEVSGRNTQSDDGAALDAGSTAESADGVSPPGERPGQKPDREPARQGVTFTTGDVKDLKHEGVRRTGLHGWLDGIRATRTGRLTLKIAIGTIGAILVIGGLILVPFPGPGWLIVFAGLAVLATEFHWAHKLLDFGKRTLAAWTEWLKRQGWAVRILVVGVTLLAMGVIIWTAIKLSTGIDLLVEGRKLLFD</sequence>
<feature type="transmembrane region" description="Helical" evidence="2">
    <location>
        <begin position="96"/>
        <end position="117"/>
    </location>
</feature>
<feature type="region of interest" description="Disordered" evidence="1">
    <location>
        <begin position="1"/>
        <end position="65"/>
    </location>
</feature>
<evidence type="ECO:0000256" key="2">
    <source>
        <dbReference type="SAM" id="Phobius"/>
    </source>
</evidence>
<feature type="transmembrane region" description="Helical" evidence="2">
    <location>
        <begin position="123"/>
        <end position="141"/>
    </location>
</feature>
<feature type="transmembrane region" description="Helical" evidence="2">
    <location>
        <begin position="164"/>
        <end position="186"/>
    </location>
</feature>
<dbReference type="InterPro" id="IPR013434">
    <property type="entry name" value="CHP02611"/>
</dbReference>
<dbReference type="InterPro" id="IPR019099">
    <property type="entry name" value="Uncharacterised_PGPGW_TM"/>
</dbReference>
<dbReference type="STRING" id="504805.SAMN05421505_102235"/>
<dbReference type="RefSeq" id="WP_245690747.1">
    <property type="nucleotide sequence ID" value="NZ_FNCN01000002.1"/>
</dbReference>
<accession>A0A1G7SB74</accession>
<evidence type="ECO:0000256" key="1">
    <source>
        <dbReference type="SAM" id="MobiDB-lite"/>
    </source>
</evidence>
<dbReference type="Proteomes" id="UP000198923">
    <property type="component" value="Unassembled WGS sequence"/>
</dbReference>
<dbReference type="AlphaFoldDB" id="A0A1G7SB74"/>
<dbReference type="EMBL" id="FNCN01000002">
    <property type="protein sequence ID" value="SDG20162.1"/>
    <property type="molecule type" value="Genomic_DNA"/>
</dbReference>
<proteinExistence type="predicted"/>
<name>A0A1G7SB74_9ACTN</name>
<gene>
    <name evidence="3" type="ORF">SAMN05421505_102235</name>
</gene>
<keyword evidence="2" id="KW-1133">Transmembrane helix</keyword>
<evidence type="ECO:0000313" key="3">
    <source>
        <dbReference type="EMBL" id="SDG20162.1"/>
    </source>
</evidence>
<dbReference type="Pfam" id="PF09656">
    <property type="entry name" value="PGPGW"/>
    <property type="match status" value="1"/>
</dbReference>
<organism evidence="3 4">
    <name type="scientific">Sinosporangium album</name>
    <dbReference type="NCBI Taxonomy" id="504805"/>
    <lineage>
        <taxon>Bacteria</taxon>
        <taxon>Bacillati</taxon>
        <taxon>Actinomycetota</taxon>
        <taxon>Actinomycetes</taxon>
        <taxon>Streptosporangiales</taxon>
        <taxon>Streptosporangiaceae</taxon>
        <taxon>Sinosporangium</taxon>
    </lineage>
</organism>
<dbReference type="NCBIfam" id="TIGR02611">
    <property type="entry name" value="TIGR02611 family protein"/>
    <property type="match status" value="1"/>
</dbReference>
<keyword evidence="2" id="KW-0812">Transmembrane</keyword>
<feature type="compositionally biased region" description="Basic and acidic residues" evidence="1">
    <location>
        <begin position="48"/>
        <end position="57"/>
    </location>
</feature>
<evidence type="ECO:0000313" key="4">
    <source>
        <dbReference type="Proteomes" id="UP000198923"/>
    </source>
</evidence>
<reference evidence="3 4" key="1">
    <citation type="submission" date="2016-10" db="EMBL/GenBank/DDBJ databases">
        <authorList>
            <person name="de Groot N.N."/>
        </authorList>
    </citation>
    <scope>NUCLEOTIDE SEQUENCE [LARGE SCALE GENOMIC DNA]</scope>
    <source>
        <strain evidence="3 4">CPCC 201354</strain>
    </source>
</reference>
<protein>
    <submittedName>
        <fullName evidence="3">TIGR02611 family protein</fullName>
    </submittedName>
</protein>
<keyword evidence="4" id="KW-1185">Reference proteome</keyword>
<keyword evidence="2" id="KW-0472">Membrane</keyword>